<comment type="caution">
    <text evidence="3">The sequence shown here is derived from an EMBL/GenBank/DDBJ whole genome shotgun (WGS) entry which is preliminary data.</text>
</comment>
<dbReference type="InterPro" id="IPR049349">
    <property type="entry name" value="DUF2264_N"/>
</dbReference>
<proteinExistence type="predicted"/>
<keyword evidence="1" id="KW-0732">Signal</keyword>
<dbReference type="PANTHER" id="PTHR35339">
    <property type="entry name" value="LINALOOL DEHYDRATASE_ISOMERASE DOMAIN-CONTAINING PROTEIN"/>
    <property type="match status" value="1"/>
</dbReference>
<evidence type="ECO:0000313" key="4">
    <source>
        <dbReference type="Proteomes" id="UP001236507"/>
    </source>
</evidence>
<protein>
    <submittedName>
        <fullName evidence="3">DUF2264 domain-containing protein</fullName>
    </submittedName>
</protein>
<feature type="domain" description="DUF2264" evidence="2">
    <location>
        <begin position="38"/>
        <end position="398"/>
    </location>
</feature>
<name>A0ABT6Y2E5_9BACT</name>
<dbReference type="EMBL" id="JASHIF010000002">
    <property type="protein sequence ID" value="MDI9857634.1"/>
    <property type="molecule type" value="Genomic_DNA"/>
</dbReference>
<dbReference type="InterPro" id="IPR016624">
    <property type="entry name" value="UCP014753"/>
</dbReference>
<reference evidence="3 4" key="1">
    <citation type="submission" date="2023-05" db="EMBL/GenBank/DDBJ databases">
        <title>Novel species of genus Flectobacillus isolated from stream in China.</title>
        <authorList>
            <person name="Lu H."/>
        </authorList>
    </citation>
    <scope>NUCLEOTIDE SEQUENCE [LARGE SCALE GENOMIC DNA]</scope>
    <source>
        <strain evidence="3 4">KCTC 42575</strain>
    </source>
</reference>
<feature type="chain" id="PRO_5045054487" evidence="1">
    <location>
        <begin position="21"/>
        <end position="416"/>
    </location>
</feature>
<dbReference type="PIRSF" id="PIRSF014753">
    <property type="entry name" value="UCP014753"/>
    <property type="match status" value="1"/>
</dbReference>
<gene>
    <name evidence="3" type="ORF">QM524_00305</name>
</gene>
<feature type="signal peptide" evidence="1">
    <location>
        <begin position="1"/>
        <end position="20"/>
    </location>
</feature>
<accession>A0ABT6Y2E5</accession>
<dbReference type="Pfam" id="PF10022">
    <property type="entry name" value="DUF2264"/>
    <property type="match status" value="1"/>
</dbReference>
<keyword evidence="4" id="KW-1185">Reference proteome</keyword>
<organism evidence="3 4">
    <name type="scientific">Flectobacillus roseus</name>
    <dbReference type="NCBI Taxonomy" id="502259"/>
    <lineage>
        <taxon>Bacteria</taxon>
        <taxon>Pseudomonadati</taxon>
        <taxon>Bacteroidota</taxon>
        <taxon>Cytophagia</taxon>
        <taxon>Cytophagales</taxon>
        <taxon>Flectobacillaceae</taxon>
        <taxon>Flectobacillus</taxon>
    </lineage>
</organism>
<dbReference type="Proteomes" id="UP001236507">
    <property type="component" value="Unassembled WGS sequence"/>
</dbReference>
<sequence>MKKLILAALMAVALSYQATAQKSKKKKETTVEAPVLTTREVWLAHLDQLSRPVLQSLANDSLKIKMPVELSVHIDNKASRSQVAYLEAFGRLLCGIAPWLNAEGGTPPEVALRDTYRQWAVKAVANAVNPQAKDYMKFEGAGQPLVDAAFLALAFVRSPWLWEHLDATTKQNVVNSFVKTREIKPGFSNWILFSGMIEAFFCKYGYSWDILRIEYCYRQFEQWYLGDGIYGDGEKFHFDYYNSYVIQPFLVNIHQVVSAKNSSFNWAGKKIMERAQRYAHIQEKLVNPDGTFPAIGRSLVYRGGAFHHLADMALVHNLPKEISVAQTREALTAILKKTTESKTTFDEKGWLKIGFYGAQPEIADSYITTGSLYLCSFILLPLGLPETDEFWSASPQPWTSQRIWQGLPVPPDHAID</sequence>
<evidence type="ECO:0000259" key="2">
    <source>
        <dbReference type="Pfam" id="PF10022"/>
    </source>
</evidence>
<dbReference type="PANTHER" id="PTHR35339:SF3">
    <property type="entry name" value="DUF2264 DOMAIN-CONTAINING PROTEIN"/>
    <property type="match status" value="1"/>
</dbReference>
<evidence type="ECO:0000313" key="3">
    <source>
        <dbReference type="EMBL" id="MDI9857634.1"/>
    </source>
</evidence>
<evidence type="ECO:0000256" key="1">
    <source>
        <dbReference type="SAM" id="SignalP"/>
    </source>
</evidence>
<dbReference type="RefSeq" id="WP_283342976.1">
    <property type="nucleotide sequence ID" value="NZ_JASHIF010000002.1"/>
</dbReference>